<name>A0A164V9M7_DAUCS</name>
<organism evidence="1">
    <name type="scientific">Daucus carota subsp. sativus</name>
    <name type="common">Carrot</name>
    <dbReference type="NCBI Taxonomy" id="79200"/>
    <lineage>
        <taxon>Eukaryota</taxon>
        <taxon>Viridiplantae</taxon>
        <taxon>Streptophyta</taxon>
        <taxon>Embryophyta</taxon>
        <taxon>Tracheophyta</taxon>
        <taxon>Spermatophyta</taxon>
        <taxon>Magnoliopsida</taxon>
        <taxon>eudicotyledons</taxon>
        <taxon>Gunneridae</taxon>
        <taxon>Pentapetalae</taxon>
        <taxon>asterids</taxon>
        <taxon>campanulids</taxon>
        <taxon>Apiales</taxon>
        <taxon>Apiaceae</taxon>
        <taxon>Apioideae</taxon>
        <taxon>Scandiceae</taxon>
        <taxon>Daucinae</taxon>
        <taxon>Daucus</taxon>
        <taxon>Daucus sect. Daucus</taxon>
    </lineage>
</organism>
<keyword evidence="3" id="KW-1185">Reference proteome</keyword>
<dbReference type="EMBL" id="CP093348">
    <property type="protein sequence ID" value="WOH04158.1"/>
    <property type="molecule type" value="Genomic_DNA"/>
</dbReference>
<dbReference type="AlphaFoldDB" id="A0A164V9M7"/>
<dbReference type="Gramene" id="KZM90014">
    <property type="protein sequence ID" value="KZM90014"/>
    <property type="gene ID" value="DCAR_022621"/>
</dbReference>
<sequence length="274" mass="31948">MPPMFCTEYGHKLSEALKLSVGDIFEASVKYNRHSEVLIGMKKVYESFKLKGGEILVFEFFFLKCVRLSIIDTNEMEVFYPKLIFPNESALCPLDRACKWGLKFVKFMTCMKKAVDSIVPPEAFVDAFGSVLRHDLTYCLVDGREVPGFYDCNKNKLVGFGEICKTYGVADLSCFDMMVLTYDGRRKIYVSLFDTNHVEVVPPKPEGMKFEVMIKPFHLYDYCYGVDIPTKYRVVMDKFGQDDYIRLFRGEEFWMLQIRKRKDLKRTTIHDGWL</sequence>
<dbReference type="Proteomes" id="UP000077755">
    <property type="component" value="Chromosome 6"/>
</dbReference>
<reference evidence="2" key="2">
    <citation type="submission" date="2022-03" db="EMBL/GenBank/DDBJ databases">
        <title>Draft title - Genomic analysis of global carrot germplasm unveils the trajectory of domestication and the origin of high carotenoid orange carrot.</title>
        <authorList>
            <person name="Iorizzo M."/>
            <person name="Ellison S."/>
            <person name="Senalik D."/>
            <person name="Macko-Podgorni A."/>
            <person name="Grzebelus D."/>
            <person name="Bostan H."/>
            <person name="Rolling W."/>
            <person name="Curaba J."/>
            <person name="Simon P."/>
        </authorList>
    </citation>
    <scope>NUCLEOTIDE SEQUENCE</scope>
    <source>
        <tissue evidence="2">Leaf</tissue>
    </source>
</reference>
<accession>A0A164V9M7</accession>
<evidence type="ECO:0000313" key="3">
    <source>
        <dbReference type="Proteomes" id="UP000077755"/>
    </source>
</evidence>
<dbReference type="EMBL" id="LNRQ01000006">
    <property type="protein sequence ID" value="KZM90014.1"/>
    <property type="molecule type" value="Genomic_DNA"/>
</dbReference>
<reference evidence="1" key="1">
    <citation type="journal article" date="2016" name="Nat. Genet.">
        <title>A high-quality carrot genome assembly provides new insights into carotenoid accumulation and asterid genome evolution.</title>
        <authorList>
            <person name="Iorizzo M."/>
            <person name="Ellison S."/>
            <person name="Senalik D."/>
            <person name="Zeng P."/>
            <person name="Satapoomin P."/>
            <person name="Huang J."/>
            <person name="Bowman M."/>
            <person name="Iovene M."/>
            <person name="Sanseverino W."/>
            <person name="Cavagnaro P."/>
            <person name="Yildiz M."/>
            <person name="Macko-Podgorni A."/>
            <person name="Moranska E."/>
            <person name="Grzebelus E."/>
            <person name="Grzebelus D."/>
            <person name="Ashrafi H."/>
            <person name="Zheng Z."/>
            <person name="Cheng S."/>
            <person name="Spooner D."/>
            <person name="Van Deynze A."/>
            <person name="Simon P."/>
        </authorList>
    </citation>
    <scope>NUCLEOTIDE SEQUENCE [LARGE SCALE GENOMIC DNA]</scope>
    <source>
        <tissue evidence="1">Leaf</tissue>
    </source>
</reference>
<proteinExistence type="predicted"/>
<evidence type="ECO:0000313" key="2">
    <source>
        <dbReference type="EMBL" id="WOH04158.1"/>
    </source>
</evidence>
<gene>
    <name evidence="1" type="ORF">DCAR_022621</name>
    <name evidence="2" type="ORF">DCAR_0623566</name>
</gene>
<protein>
    <submittedName>
        <fullName evidence="1">Uncharacterized protein</fullName>
    </submittedName>
</protein>
<evidence type="ECO:0000313" key="1">
    <source>
        <dbReference type="EMBL" id="KZM90014.1"/>
    </source>
</evidence>